<feature type="compositionally biased region" description="Acidic residues" evidence="1">
    <location>
        <begin position="105"/>
        <end position="114"/>
    </location>
</feature>
<comment type="caution">
    <text evidence="2">The sequence shown here is derived from an EMBL/GenBank/DDBJ whole genome shotgun (WGS) entry which is preliminary data.</text>
</comment>
<name>A0AAD7PTV6_QUISA</name>
<feature type="compositionally biased region" description="Polar residues" evidence="1">
    <location>
        <begin position="1"/>
        <end position="23"/>
    </location>
</feature>
<reference evidence="2" key="1">
    <citation type="journal article" date="2023" name="Science">
        <title>Elucidation of the pathway for biosynthesis of saponin adjuvants from the soapbark tree.</title>
        <authorList>
            <person name="Reed J."/>
            <person name="Orme A."/>
            <person name="El-Demerdash A."/>
            <person name="Owen C."/>
            <person name="Martin L.B.B."/>
            <person name="Misra R.C."/>
            <person name="Kikuchi S."/>
            <person name="Rejzek M."/>
            <person name="Martin A.C."/>
            <person name="Harkess A."/>
            <person name="Leebens-Mack J."/>
            <person name="Louveau T."/>
            <person name="Stephenson M.J."/>
            <person name="Osbourn A."/>
        </authorList>
    </citation>
    <scope>NUCLEOTIDE SEQUENCE</scope>
    <source>
        <strain evidence="2">S10</strain>
    </source>
</reference>
<evidence type="ECO:0000313" key="3">
    <source>
        <dbReference type="Proteomes" id="UP001163823"/>
    </source>
</evidence>
<feature type="region of interest" description="Disordered" evidence="1">
    <location>
        <begin position="97"/>
        <end position="118"/>
    </location>
</feature>
<protein>
    <submittedName>
        <fullName evidence="2">Uncharacterized protein</fullName>
    </submittedName>
</protein>
<gene>
    <name evidence="2" type="ORF">O6P43_011957</name>
</gene>
<feature type="compositionally biased region" description="Polar residues" evidence="1">
    <location>
        <begin position="53"/>
        <end position="69"/>
    </location>
</feature>
<evidence type="ECO:0000313" key="2">
    <source>
        <dbReference type="EMBL" id="KAJ7967738.1"/>
    </source>
</evidence>
<keyword evidence="3" id="KW-1185">Reference proteome</keyword>
<organism evidence="2 3">
    <name type="scientific">Quillaja saponaria</name>
    <name type="common">Soap bark tree</name>
    <dbReference type="NCBI Taxonomy" id="32244"/>
    <lineage>
        <taxon>Eukaryota</taxon>
        <taxon>Viridiplantae</taxon>
        <taxon>Streptophyta</taxon>
        <taxon>Embryophyta</taxon>
        <taxon>Tracheophyta</taxon>
        <taxon>Spermatophyta</taxon>
        <taxon>Magnoliopsida</taxon>
        <taxon>eudicotyledons</taxon>
        <taxon>Gunneridae</taxon>
        <taxon>Pentapetalae</taxon>
        <taxon>rosids</taxon>
        <taxon>fabids</taxon>
        <taxon>Fabales</taxon>
        <taxon>Quillajaceae</taxon>
        <taxon>Quillaja</taxon>
    </lineage>
</organism>
<sequence>MYTKQSLASKSVQNNRNIYQKSNRNQDHKRNHRSQAMRAPTRQRPKLDLNHIHQCQHQKPASANRTHTGYQHPHPKSRFVNVDQELEWVVEGGVSRESNGLFESQGDETGEEEGAERVDMERDQVLGDRRTRIACRIWVERVVGISGVPG</sequence>
<dbReference type="Proteomes" id="UP001163823">
    <property type="component" value="Chromosome 5"/>
</dbReference>
<dbReference type="EMBL" id="JARAOO010000005">
    <property type="protein sequence ID" value="KAJ7967738.1"/>
    <property type="molecule type" value="Genomic_DNA"/>
</dbReference>
<dbReference type="KEGG" id="qsa:O6P43_011957"/>
<evidence type="ECO:0000256" key="1">
    <source>
        <dbReference type="SAM" id="MobiDB-lite"/>
    </source>
</evidence>
<feature type="region of interest" description="Disordered" evidence="1">
    <location>
        <begin position="1"/>
        <end position="78"/>
    </location>
</feature>
<dbReference type="AlphaFoldDB" id="A0AAD7PTV6"/>
<proteinExistence type="predicted"/>
<accession>A0AAD7PTV6</accession>